<accession>A0AAW9SK03</accession>
<comment type="caution">
    <text evidence="1">The sequence shown here is derived from an EMBL/GenBank/DDBJ whole genome shotgun (WGS) entry which is preliminary data.</text>
</comment>
<evidence type="ECO:0000313" key="1">
    <source>
        <dbReference type="EMBL" id="MEN9060535.1"/>
    </source>
</evidence>
<gene>
    <name evidence="1" type="ORF">ABFB10_05310</name>
</gene>
<reference evidence="1 2" key="1">
    <citation type="submission" date="2024-05" db="EMBL/GenBank/DDBJ databases">
        <title>Genome sequence of Ponticoccus litoralis KCCM 90028.</title>
        <authorList>
            <person name="Kim J.M."/>
            <person name="Lee J.K."/>
            <person name="Choi B.J."/>
            <person name="Bayburt H."/>
            <person name="Baek J.H."/>
            <person name="Jeon C.O."/>
        </authorList>
    </citation>
    <scope>NUCLEOTIDE SEQUENCE [LARGE SCALE GENOMIC DNA]</scope>
    <source>
        <strain evidence="1 2">KCCM 90028</strain>
    </source>
</reference>
<dbReference type="InterPro" id="IPR015001">
    <property type="entry name" value="DUF1850"/>
</dbReference>
<name>A0AAW9SK03_9RHOB</name>
<evidence type="ECO:0000313" key="2">
    <source>
        <dbReference type="Proteomes" id="UP001428774"/>
    </source>
</evidence>
<dbReference type="EMBL" id="JBDNCH010000002">
    <property type="protein sequence ID" value="MEN9060535.1"/>
    <property type="molecule type" value="Genomic_DNA"/>
</dbReference>
<dbReference type="RefSeq" id="WP_206565645.1">
    <property type="nucleotide sequence ID" value="NZ_JBDNCH010000002.1"/>
</dbReference>
<proteinExistence type="predicted"/>
<protein>
    <submittedName>
        <fullName evidence="1">DUF1850 domain-containing protein</fullName>
    </submittedName>
</protein>
<dbReference type="Proteomes" id="UP001428774">
    <property type="component" value="Unassembled WGS sequence"/>
</dbReference>
<sequence>MSALCLGAVAIAMAPQFTLSWTHSVERVTWRETWAVEENALRLVEGAVQGSGAGMEPGEGARLKDGWWVWEGRVTVPALVLAASGATVSGWTLCAGGSCRVLGTEGAAPLRLAPCAAHAGSSAAATAVAE</sequence>
<keyword evidence="2" id="KW-1185">Reference proteome</keyword>
<dbReference type="AlphaFoldDB" id="A0AAW9SK03"/>
<dbReference type="Pfam" id="PF08905">
    <property type="entry name" value="DUF1850"/>
    <property type="match status" value="1"/>
</dbReference>
<organism evidence="1 2">
    <name type="scientific">Ponticoccus litoralis</name>
    <dbReference type="NCBI Taxonomy" id="422297"/>
    <lineage>
        <taxon>Bacteria</taxon>
        <taxon>Pseudomonadati</taxon>
        <taxon>Pseudomonadota</taxon>
        <taxon>Alphaproteobacteria</taxon>
        <taxon>Rhodobacterales</taxon>
        <taxon>Roseobacteraceae</taxon>
        <taxon>Ponticoccus</taxon>
    </lineage>
</organism>